<evidence type="ECO:0008006" key="12">
    <source>
        <dbReference type="Google" id="ProtNLM"/>
    </source>
</evidence>
<protein>
    <recommendedName>
        <fullName evidence="12">TauD/TfdA-like domain-containing protein</fullName>
    </recommendedName>
</protein>
<keyword evidence="6" id="KW-0408">Iron</keyword>
<evidence type="ECO:0000259" key="9">
    <source>
        <dbReference type="Pfam" id="PF04082"/>
    </source>
</evidence>
<dbReference type="InterPro" id="IPR007219">
    <property type="entry name" value="XnlR_reg_dom"/>
</dbReference>
<dbReference type="Pfam" id="PF04082">
    <property type="entry name" value="Fungal_trans"/>
    <property type="match status" value="1"/>
</dbReference>
<accession>A0A0D2CFK1</accession>
<dbReference type="GO" id="GO:0008270">
    <property type="term" value="F:zinc ion binding"/>
    <property type="evidence" value="ECO:0007669"/>
    <property type="project" value="InterPro"/>
</dbReference>
<dbReference type="GeneID" id="27351420"/>
<dbReference type="CDD" id="cd12148">
    <property type="entry name" value="fungal_TF_MHR"/>
    <property type="match status" value="1"/>
</dbReference>
<evidence type="ECO:0000256" key="5">
    <source>
        <dbReference type="ARBA" id="ARBA00023002"/>
    </source>
</evidence>
<gene>
    <name evidence="10" type="ORF">PV07_12226</name>
</gene>
<keyword evidence="4" id="KW-0223">Dioxygenase</keyword>
<keyword evidence="5" id="KW-0560">Oxidoreductase</keyword>
<dbReference type="Pfam" id="PF02668">
    <property type="entry name" value="TauD"/>
    <property type="match status" value="1"/>
</dbReference>
<comment type="similarity">
    <text evidence="2">Belongs to the TfdA dioxygenase family.</text>
</comment>
<proteinExistence type="inferred from homology"/>
<evidence type="ECO:0000256" key="6">
    <source>
        <dbReference type="ARBA" id="ARBA00023004"/>
    </source>
</evidence>
<dbReference type="GO" id="GO:0016706">
    <property type="term" value="F:2-oxoglutarate-dependent dioxygenase activity"/>
    <property type="evidence" value="ECO:0007669"/>
    <property type="project" value="TreeGrafter"/>
</dbReference>
<organism evidence="10 11">
    <name type="scientific">Cladophialophora immunda</name>
    <dbReference type="NCBI Taxonomy" id="569365"/>
    <lineage>
        <taxon>Eukaryota</taxon>
        <taxon>Fungi</taxon>
        <taxon>Dikarya</taxon>
        <taxon>Ascomycota</taxon>
        <taxon>Pezizomycotina</taxon>
        <taxon>Eurotiomycetes</taxon>
        <taxon>Chaetothyriomycetidae</taxon>
        <taxon>Chaetothyriales</taxon>
        <taxon>Herpotrichiellaceae</taxon>
        <taxon>Cladophialophora</taxon>
    </lineage>
</organism>
<evidence type="ECO:0000256" key="3">
    <source>
        <dbReference type="ARBA" id="ARBA00022723"/>
    </source>
</evidence>
<keyword evidence="11" id="KW-1185">Reference proteome</keyword>
<dbReference type="GO" id="GO:0003677">
    <property type="term" value="F:DNA binding"/>
    <property type="evidence" value="ECO:0007669"/>
    <property type="project" value="InterPro"/>
</dbReference>
<dbReference type="HOGENOM" id="CLU_298966_0_0_1"/>
<dbReference type="RefSeq" id="XP_016242545.1">
    <property type="nucleotide sequence ID" value="XM_016399733.1"/>
</dbReference>
<evidence type="ECO:0000256" key="7">
    <source>
        <dbReference type="ARBA" id="ARBA00023242"/>
    </source>
</evidence>
<dbReference type="SUPFAM" id="SSF51197">
    <property type="entry name" value="Clavaminate synthase-like"/>
    <property type="match status" value="1"/>
</dbReference>
<comment type="cofactor">
    <cofactor evidence="1">
        <name>Fe(2+)</name>
        <dbReference type="ChEBI" id="CHEBI:29033"/>
    </cofactor>
</comment>
<evidence type="ECO:0000313" key="11">
    <source>
        <dbReference type="Proteomes" id="UP000054466"/>
    </source>
</evidence>
<dbReference type="InterPro" id="IPR042098">
    <property type="entry name" value="TauD-like_sf"/>
</dbReference>
<sequence length="1004" mass="111806">MSSVSAGNGLLYEPLKNSGSIGYLEYVDVTPLIGREYPKAKLKDILLAPNFEQQLRDLAITICERGVVFFRARQDDLTIQEQKRITDLLGKLTRRPTENGLHVFPIFRDPNYLPMADGVKDAEIYMINTEAAKKMYKHIPNPNLHKSPEPRDLGREWHSDLLWERNPADFSFLRMESTAPTGGDTLWVNMYEIYDRISPSFRGYLETLTQTCGQPVLSRASEEGGYEIMEPRGSPLNVGNTFVHTHPLVRTHPVTGWKALFAGTGIHCMKINDVYAHEDALIRDYITRLITTNHDCIARMHWTEQAVAIWSNECTMHAATPDNHLVPGNRTASRSTGIGLMPYLDPNSRTRHLQGSAAPLVQQNVNRTSSQPEAIGAQERGFNEDPQLAVETLLQRTDDLYPCASEEVEEAQGIRTCLAPDSALALEADCPRSGLPEGQSDGLGGEHLNLDFLEDWVFPDPSPPSSLCPEAATATLEDDLPNSHLAQYRLQDQRSTAPASDELLVVVSEAELGAAEANLALLSAGHGLNDVSLPSRYAVTRYIRAYSRFCDPHAPIVPLQTFNISTAHPILILAVLSLGATYLDEADVSSGLFSLAQRLLARYDENLDIGEEDCRRHSAWELPARLLLCLYAALGGNASIRRRANQWFATITDIVPDVVRDISKTPEESWTRWLEQQATIRCVAWSIVTAAMLQSLEGGAVFDIRISTLDVPLPGPTEEWMASQAAWLARKPPTRPQTTLCQAVHDLLHGRPVSEHVGSFGLLTVIAALQRRACSIDLLPTGPRPSSICDTVTLLDNALRLWEDSWRIHQQDSPSRAGLDPIMVDGLAILNSAYYNLVCGNQIRWMRRTVRSPRASVSPVEFATSTFAFDPALLERELVRAVRSLGLRARHGIKHINRIGQLRYAAYQQLSGAEGCFLFAWYSLGRKRAQPVLMRECNFPLFQQTVKETAHELRGSGIHGCDDVSTIMRGYEELLGGTTIWPVSRTLFEQFQTARRLLEESNAD</sequence>
<dbReference type="AlphaFoldDB" id="A0A0D2CFK1"/>
<keyword evidence="3" id="KW-0479">Metal-binding</keyword>
<evidence type="ECO:0000256" key="4">
    <source>
        <dbReference type="ARBA" id="ARBA00022964"/>
    </source>
</evidence>
<dbReference type="STRING" id="569365.A0A0D2CFK1"/>
<dbReference type="GO" id="GO:0006351">
    <property type="term" value="P:DNA-templated transcription"/>
    <property type="evidence" value="ECO:0007669"/>
    <property type="project" value="InterPro"/>
</dbReference>
<keyword evidence="7" id="KW-0539">Nucleus</keyword>
<evidence type="ECO:0000313" key="10">
    <source>
        <dbReference type="EMBL" id="KIW22329.1"/>
    </source>
</evidence>
<reference evidence="10 11" key="1">
    <citation type="submission" date="2015-01" db="EMBL/GenBank/DDBJ databases">
        <title>The Genome Sequence of Cladophialophora immunda CBS83496.</title>
        <authorList>
            <consortium name="The Broad Institute Genomics Platform"/>
            <person name="Cuomo C."/>
            <person name="de Hoog S."/>
            <person name="Gorbushina A."/>
            <person name="Stielow B."/>
            <person name="Teixiera M."/>
            <person name="Abouelleil A."/>
            <person name="Chapman S.B."/>
            <person name="Priest M."/>
            <person name="Young S.K."/>
            <person name="Wortman J."/>
            <person name="Nusbaum C."/>
            <person name="Birren B."/>
        </authorList>
    </citation>
    <scope>NUCLEOTIDE SEQUENCE [LARGE SCALE GENOMIC DNA]</scope>
    <source>
        <strain evidence="10 11">CBS 83496</strain>
    </source>
</reference>
<dbReference type="EMBL" id="KN847047">
    <property type="protein sequence ID" value="KIW22329.1"/>
    <property type="molecule type" value="Genomic_DNA"/>
</dbReference>
<dbReference type="OrthoDB" id="10257314at2759"/>
<feature type="domain" description="Xylanolytic transcriptional activator regulatory" evidence="9">
    <location>
        <begin position="545"/>
        <end position="726"/>
    </location>
</feature>
<feature type="domain" description="TauD/TfdA-like" evidence="8">
    <location>
        <begin position="28"/>
        <end position="321"/>
    </location>
</feature>
<evidence type="ECO:0000256" key="1">
    <source>
        <dbReference type="ARBA" id="ARBA00001954"/>
    </source>
</evidence>
<dbReference type="InterPro" id="IPR003819">
    <property type="entry name" value="TauD/TfdA-like"/>
</dbReference>
<dbReference type="PANTHER" id="PTHR30468:SF10">
    <property type="entry name" value="TAUD_TFDA-LIKE DOMAIN-CONTAINING PROTEIN"/>
    <property type="match status" value="1"/>
</dbReference>
<dbReference type="Gene3D" id="3.60.130.10">
    <property type="entry name" value="Clavaminate synthase-like"/>
    <property type="match status" value="1"/>
</dbReference>
<name>A0A0D2CFK1_9EURO</name>
<dbReference type="GO" id="GO:0005737">
    <property type="term" value="C:cytoplasm"/>
    <property type="evidence" value="ECO:0007669"/>
    <property type="project" value="TreeGrafter"/>
</dbReference>
<dbReference type="InterPro" id="IPR051323">
    <property type="entry name" value="AtsK-like"/>
</dbReference>
<evidence type="ECO:0000259" key="8">
    <source>
        <dbReference type="Pfam" id="PF02668"/>
    </source>
</evidence>
<dbReference type="PANTHER" id="PTHR30468">
    <property type="entry name" value="ALPHA-KETOGLUTARATE-DEPENDENT SULFONATE DIOXYGENASE"/>
    <property type="match status" value="1"/>
</dbReference>
<dbReference type="VEuPathDB" id="FungiDB:PV07_12226"/>
<evidence type="ECO:0000256" key="2">
    <source>
        <dbReference type="ARBA" id="ARBA00005896"/>
    </source>
</evidence>
<dbReference type="Proteomes" id="UP000054466">
    <property type="component" value="Unassembled WGS sequence"/>
</dbReference>